<dbReference type="Proteomes" id="UP001497392">
    <property type="component" value="Unassembled WGS sequence"/>
</dbReference>
<sequence>MNRSVAPFSRSLQSSTDFGALNSAPLESLISVVSQSHDLLAEILQLSSSLPAALQSSSGKYGPILFDFRFFRDPDAHEQKIEASQELTDLDEEFREAHADDLERLYGLFHGVVDVHARLVDLLRQLQEGFFIQCSVQSLMLNAEGKQLMLEAIALIGALLLALDRQIHGTIRERIVVAYYRLRGGAQAVGTSVNQIITLTSSTGFHAQAKKPPAGYPETYFGRMPLPQEAVMAVIAACRSDDIYHQVEHYPAPEHRTVALAHQAAELYLALYFVPSVLHKEPALMRTLVDRHFADNWVVAWGPGFRSDLAVEWESFKAARSALSGVVTPGRARDQAATYAAALPGLQAQLASFFLEGKLKEEFVLQHMAEVFTCLRSCNVALRWLFLHTCSSHKKLRAAVASSAPPMQDLLALLLDTALLEFEVRGVYGVLLESKADRWHAQRIALVESIQNLAAFYQALQALPRSTSTADLSEWFEHLIDQVQAMDFKDPNGLSHIVQSLTISVDDAERFHPPEAALQTKQYLSTIRAHLGHTLRVADVREELLATLTALADFSYGWGLLDAYLPRLQAAVRGDPGTVLKLRCLFLKMRSLLEVPLLRMGQARSPALAATSRVYSSALVVPETVGTLLDQMVVLRLQRMKPLPARVNKAALREYAQPEQRAQLATLARRIAAFAEGMRAMEKTFVGIVELRPTKLLEDGLRAHIAQRTAHAAAALLAFSNHPTPIAYPPLASASQSSLANLFSSSASLTAEIPGRQDLEARLSQLAAKLGALRSTFALVQDMVDLPGLSVWHAELSRVISANLAAEMRRFTRIAESSAASTSGRDIGGSSAAAATGSDAYGEPVTFVGRLVGELLRLTHPVRTQYQPSLGAWHDAKGGEVASMRVFRTLGEALDMPGLRAVGSLLAARTAQMLTAATRYIEDELEAGWQSSLAGMREALGPPGGGSEGSPSTYMDAAKAASRQLQTLAPLVAAIGQAQLLQQRTEFELRSMSRLTGDTLLHSSLETINAAVLSDIRQSRKEQQEGGEPQQRPESPVTPLEPDLAQLLASAGQTNALEKVYIRPGAIPELPEVLFLLLYSLHDAFSFQRRLSMLERRDPKAPDAVALSCGIATLLQQFHPSYAEVFLQGIGQCVCTYVHAATGPLAQGVQAAGLDVALPQTVGCLVTFAQDIASFGNVPEATVQSHIPPFIADTWLLMTA</sequence>
<comment type="similarity">
    <text evidence="1">Belongs to the strumpellin family.</text>
</comment>
<feature type="region of interest" description="Disordered" evidence="2">
    <location>
        <begin position="1018"/>
        <end position="1039"/>
    </location>
</feature>
<evidence type="ECO:0000256" key="2">
    <source>
        <dbReference type="SAM" id="MobiDB-lite"/>
    </source>
</evidence>
<evidence type="ECO:0000313" key="3">
    <source>
        <dbReference type="EMBL" id="CAL5229314.1"/>
    </source>
</evidence>
<comment type="caution">
    <text evidence="3">The sequence shown here is derived from an EMBL/GenBank/DDBJ whole genome shotgun (WGS) entry which is preliminary data.</text>
</comment>
<protein>
    <submittedName>
        <fullName evidence="3">G12618 protein</fullName>
    </submittedName>
</protein>
<evidence type="ECO:0000256" key="1">
    <source>
        <dbReference type="ARBA" id="ARBA00006224"/>
    </source>
</evidence>
<evidence type="ECO:0000313" key="4">
    <source>
        <dbReference type="Proteomes" id="UP001497392"/>
    </source>
</evidence>
<proteinExistence type="inferred from homology"/>
<dbReference type="InterPro" id="IPR019393">
    <property type="entry name" value="WASH_strumpellin"/>
</dbReference>
<keyword evidence="4" id="KW-1185">Reference proteome</keyword>
<name>A0ABP1GFF3_9CHLO</name>
<dbReference type="PANTHER" id="PTHR15691:SF6">
    <property type="entry name" value="WASH COMPLEX SUBUNIT 5"/>
    <property type="match status" value="1"/>
</dbReference>
<dbReference type="Pfam" id="PF10266">
    <property type="entry name" value="Strumpellin"/>
    <property type="match status" value="1"/>
</dbReference>
<accession>A0ABP1GFF3</accession>
<reference evidence="3 4" key="1">
    <citation type="submission" date="2024-06" db="EMBL/GenBank/DDBJ databases">
        <authorList>
            <person name="Kraege A."/>
            <person name="Thomma B."/>
        </authorList>
    </citation>
    <scope>NUCLEOTIDE SEQUENCE [LARGE SCALE GENOMIC DNA]</scope>
</reference>
<dbReference type="PANTHER" id="PTHR15691">
    <property type="entry name" value="WASH COMPLEX SUBUNIT 5"/>
    <property type="match status" value="1"/>
</dbReference>
<dbReference type="EMBL" id="CAXHTA020000020">
    <property type="protein sequence ID" value="CAL5229314.1"/>
    <property type="molecule type" value="Genomic_DNA"/>
</dbReference>
<organism evidence="3 4">
    <name type="scientific">Coccomyxa viridis</name>
    <dbReference type="NCBI Taxonomy" id="1274662"/>
    <lineage>
        <taxon>Eukaryota</taxon>
        <taxon>Viridiplantae</taxon>
        <taxon>Chlorophyta</taxon>
        <taxon>core chlorophytes</taxon>
        <taxon>Trebouxiophyceae</taxon>
        <taxon>Trebouxiophyceae incertae sedis</taxon>
        <taxon>Coccomyxaceae</taxon>
        <taxon>Coccomyxa</taxon>
    </lineage>
</organism>
<gene>
    <name evidence="3" type="primary">g12618</name>
    <name evidence="3" type="ORF">VP750_LOCUS11220</name>
</gene>